<sequence>MKYLLLILALVASPVWAYNFSDTQIQNMHKAYQYGKKVPQSRSGNLDRGYIMAAILWQESSAGINCGKNGHAVGPFQNYIPTVKSRMKQNGVTKTNAQIAGDLRSFNTSAHWANVELEYWLKVHNGNISKAIASYNAGWQIHKGQGYSRSVLKKAQYLKTNNILKVEK</sequence>
<dbReference type="SUPFAM" id="SSF53955">
    <property type="entry name" value="Lysozyme-like"/>
    <property type="match status" value="1"/>
</dbReference>
<evidence type="ECO:0000313" key="1">
    <source>
        <dbReference type="EMBL" id="ADJ19439.1"/>
    </source>
</evidence>
<accession>D9I658</accession>
<proteinExistence type="predicted"/>
<reference evidence="1 2" key="1">
    <citation type="journal article" date="2010" name="Virol. J.">
        <title>Genomes of the T4-related bacteriophages as windows on microbial genome evolution.</title>
        <authorList>
            <person name="Petrov V.M."/>
            <person name="Ratnayaka S."/>
            <person name="Nolan J.M."/>
            <person name="Miller E.S."/>
            <person name="Karam J.D."/>
        </authorList>
    </citation>
    <scope>NUCLEOTIDE SEQUENCE [LARGE SCALE GENOMIC DNA]</scope>
    <source>
        <strain evidence="1">Acj133</strain>
    </source>
</reference>
<dbReference type="Gene3D" id="1.10.530.10">
    <property type="match status" value="1"/>
</dbReference>
<gene>
    <name evidence="1" type="primary">vs.1</name>
    <name evidence="1" type="ORF">Acj133p124</name>
</gene>
<name>D9I658_9CAUD</name>
<keyword evidence="2" id="KW-1185">Reference proteome</keyword>
<dbReference type="RefSeq" id="YP_004300705.1">
    <property type="nucleotide sequence ID" value="NC_015250.1"/>
</dbReference>
<dbReference type="KEGG" id="vg:10323111"/>
<evidence type="ECO:0000313" key="2">
    <source>
        <dbReference type="Proteomes" id="UP000000330"/>
    </source>
</evidence>
<dbReference type="EMBL" id="HM114315">
    <property type="protein sequence ID" value="ADJ19439.1"/>
    <property type="molecule type" value="Genomic_DNA"/>
</dbReference>
<dbReference type="Proteomes" id="UP000000330">
    <property type="component" value="Segment"/>
</dbReference>
<dbReference type="InterPro" id="IPR023346">
    <property type="entry name" value="Lysozyme-like_dom_sf"/>
</dbReference>
<protein>
    <submittedName>
        <fullName evidence="1">Vs.1 conserved hypothetical phage protein</fullName>
    </submittedName>
</protein>
<dbReference type="GeneID" id="10323111"/>
<organism evidence="1 2">
    <name type="scientific">Acinetobacter phage 133</name>
    <dbReference type="NCBI Taxonomy" id="2919552"/>
    <lineage>
        <taxon>Viruses</taxon>
        <taxon>Duplodnaviria</taxon>
        <taxon>Heunggongvirae</taxon>
        <taxon>Uroviricota</taxon>
        <taxon>Caudoviricetes</taxon>
        <taxon>Pantevenvirales</taxon>
        <taxon>Straboviridae</taxon>
        <taxon>Tevenvirinae</taxon>
        <taxon>Centumtrigintavirus</taxon>
        <taxon>Centumtrigintavirus cv133</taxon>
        <taxon>Acinetobacter virus 133</taxon>
    </lineage>
</organism>